<comment type="subcellular location">
    <subcellularLocation>
        <location evidence="1">Membrane</location>
        <topology evidence="1">Multi-pass membrane protein</topology>
    </subcellularLocation>
</comment>
<evidence type="ECO:0000256" key="4">
    <source>
        <dbReference type="ARBA" id="ARBA00022692"/>
    </source>
</evidence>
<dbReference type="GO" id="GO:0016020">
    <property type="term" value="C:membrane"/>
    <property type="evidence" value="ECO:0007669"/>
    <property type="project" value="UniProtKB-SubCell"/>
</dbReference>
<dbReference type="InterPro" id="IPR013525">
    <property type="entry name" value="ABC2_TM"/>
</dbReference>
<sequence length="583" mass="65760">MKDRGATEDRLLLLKGVSGAFRPGVLTALMGVSGAGKTTLMDVLAGRKTGGYIEGSIRISGYPKKQETFARISGYCEQNDIHSPYVTVYESLLFSAWLRLPPDVDPETRKMFVEKVMELVELTPVRGGLVGLPGVSGLSAEQRKRLTIAVELVANPSIIFMDEPTSGLDARAAAIVMRTVRNTVDTGRTVVCTIHQPSIDIFEAFDELLLMKRGGQEIYVGPLGPGSCHLIQYFEGIEGVKKIKDGYNPATWMLEVTSSGQETMLGIDFADLYKNSELYRRNKALINELSTPQPGTKDLHFQTEYSQPFLTQCIACLWKQHWSYWRNPLYSAVRILYTAFLALMFGSMFWDLGSKKDTQQDLINAMGSMYASVFFLGVQLASSVQPVVAVERTVFYRERAAGLYSALPYAFGQAVIEVPYCFAQASIYGTIVYAMIGFEWTAAKYFWYIFFMFFTLLYFTFYGMMAVAATPNPHIAHIISFFFYAMWNLFSGFVIQRPRTPVWWRWYHWANPVAWTLYGLVASQYGDVTDQLDTKQSVQEFVRSYFGFRHDFVGVVAAVIVGFGVVFGFIFAFSIKAFNFQKR</sequence>
<dbReference type="FunFam" id="3.40.50.300:FF:000059">
    <property type="entry name" value="ABC transporter G family member 40"/>
    <property type="match status" value="1"/>
</dbReference>
<proteinExistence type="inferred from homology"/>
<dbReference type="SMART" id="SM00382">
    <property type="entry name" value="AAA"/>
    <property type="match status" value="1"/>
</dbReference>
<dbReference type="InterPro" id="IPR003593">
    <property type="entry name" value="AAA+_ATPase"/>
</dbReference>
<dbReference type="GO" id="GO:0140359">
    <property type="term" value="F:ABC-type transporter activity"/>
    <property type="evidence" value="ECO:0007669"/>
    <property type="project" value="InterPro"/>
</dbReference>
<evidence type="ECO:0000256" key="3">
    <source>
        <dbReference type="ARBA" id="ARBA00022448"/>
    </source>
</evidence>
<evidence type="ECO:0000256" key="7">
    <source>
        <dbReference type="ARBA" id="ARBA00022840"/>
    </source>
</evidence>
<keyword evidence="7" id="KW-0067">ATP-binding</keyword>
<keyword evidence="5" id="KW-0677">Repeat</keyword>
<dbReference type="EMBL" id="JACGWM010000011">
    <property type="protein sequence ID" value="KAL0342057.1"/>
    <property type="molecule type" value="Genomic_DNA"/>
</dbReference>
<dbReference type="SUPFAM" id="SSF52540">
    <property type="entry name" value="P-loop containing nucleoside triphosphate hydrolases"/>
    <property type="match status" value="1"/>
</dbReference>
<evidence type="ECO:0000313" key="12">
    <source>
        <dbReference type="EMBL" id="KAL0342057.1"/>
    </source>
</evidence>
<reference evidence="12" key="2">
    <citation type="journal article" date="2024" name="Plant">
        <title>Genomic evolution and insights into agronomic trait innovations of Sesamum species.</title>
        <authorList>
            <person name="Miao H."/>
            <person name="Wang L."/>
            <person name="Qu L."/>
            <person name="Liu H."/>
            <person name="Sun Y."/>
            <person name="Le M."/>
            <person name="Wang Q."/>
            <person name="Wei S."/>
            <person name="Zheng Y."/>
            <person name="Lin W."/>
            <person name="Duan Y."/>
            <person name="Cao H."/>
            <person name="Xiong S."/>
            <person name="Wang X."/>
            <person name="Wei L."/>
            <person name="Li C."/>
            <person name="Ma Q."/>
            <person name="Ju M."/>
            <person name="Zhao R."/>
            <person name="Li G."/>
            <person name="Mu C."/>
            <person name="Tian Q."/>
            <person name="Mei H."/>
            <person name="Zhang T."/>
            <person name="Gao T."/>
            <person name="Zhang H."/>
        </authorList>
    </citation>
    <scope>NUCLEOTIDE SEQUENCE</scope>
    <source>
        <strain evidence="12">KEN8</strain>
    </source>
</reference>
<evidence type="ECO:0000259" key="11">
    <source>
        <dbReference type="PROSITE" id="PS50893"/>
    </source>
</evidence>
<feature type="transmembrane region" description="Helical" evidence="10">
    <location>
        <begin position="370"/>
        <end position="390"/>
    </location>
</feature>
<accession>A0AAW2NGM3</accession>
<evidence type="ECO:0000256" key="2">
    <source>
        <dbReference type="ARBA" id="ARBA00006012"/>
    </source>
</evidence>
<evidence type="ECO:0000256" key="1">
    <source>
        <dbReference type="ARBA" id="ARBA00004141"/>
    </source>
</evidence>
<dbReference type="InterPro" id="IPR034003">
    <property type="entry name" value="ABCG_PDR_2"/>
</dbReference>
<feature type="transmembrane region" description="Helical" evidence="10">
    <location>
        <begin position="445"/>
        <end position="469"/>
    </location>
</feature>
<dbReference type="Pfam" id="PF00005">
    <property type="entry name" value="ABC_tran"/>
    <property type="match status" value="1"/>
</dbReference>
<dbReference type="Pfam" id="PF01061">
    <property type="entry name" value="ABC2_membrane"/>
    <property type="match status" value="1"/>
</dbReference>
<dbReference type="CDD" id="cd03232">
    <property type="entry name" value="ABCG_PDR_domain2"/>
    <property type="match status" value="1"/>
</dbReference>
<dbReference type="InterPro" id="IPR027417">
    <property type="entry name" value="P-loop_NTPase"/>
</dbReference>
<dbReference type="PANTHER" id="PTHR48040">
    <property type="entry name" value="PLEIOTROPIC DRUG RESISTANCE PROTEIN 1-LIKE ISOFORM X1"/>
    <property type="match status" value="1"/>
</dbReference>
<dbReference type="PANTHER" id="PTHR48040:SF35">
    <property type="entry name" value="ABC TRANSPORTER G FAMILY MEMBER 39-LIKE"/>
    <property type="match status" value="1"/>
</dbReference>
<evidence type="ECO:0000256" key="8">
    <source>
        <dbReference type="ARBA" id="ARBA00022989"/>
    </source>
</evidence>
<comment type="similarity">
    <text evidence="2">Belongs to the ABC transporter superfamily. ABCG family. PDR (TC 3.A.1.205) subfamily.</text>
</comment>
<evidence type="ECO:0000256" key="6">
    <source>
        <dbReference type="ARBA" id="ARBA00022741"/>
    </source>
</evidence>
<evidence type="ECO:0000256" key="5">
    <source>
        <dbReference type="ARBA" id="ARBA00022737"/>
    </source>
</evidence>
<feature type="transmembrane region" description="Helical" evidence="10">
    <location>
        <begin position="506"/>
        <end position="525"/>
    </location>
</feature>
<protein>
    <submittedName>
        <fullName evidence="12">Pleiotropic drug resistance protein 1</fullName>
    </submittedName>
</protein>
<reference evidence="12" key="1">
    <citation type="submission" date="2020-06" db="EMBL/GenBank/DDBJ databases">
        <authorList>
            <person name="Li T."/>
            <person name="Hu X."/>
            <person name="Zhang T."/>
            <person name="Song X."/>
            <person name="Zhang H."/>
            <person name="Dai N."/>
            <person name="Sheng W."/>
            <person name="Hou X."/>
            <person name="Wei L."/>
        </authorList>
    </citation>
    <scope>NUCLEOTIDE SEQUENCE</scope>
    <source>
        <strain evidence="12">KEN8</strain>
        <tissue evidence="12">Leaf</tissue>
    </source>
</reference>
<dbReference type="AlphaFoldDB" id="A0AAW2NGM3"/>
<evidence type="ECO:0000256" key="10">
    <source>
        <dbReference type="SAM" id="Phobius"/>
    </source>
</evidence>
<keyword evidence="9 10" id="KW-0472">Membrane</keyword>
<keyword evidence="3" id="KW-0813">Transport</keyword>
<evidence type="ECO:0000256" key="9">
    <source>
        <dbReference type="ARBA" id="ARBA00023136"/>
    </source>
</evidence>
<dbReference type="Gene3D" id="3.40.50.300">
    <property type="entry name" value="P-loop containing nucleotide triphosphate hydrolases"/>
    <property type="match status" value="1"/>
</dbReference>
<dbReference type="PROSITE" id="PS50893">
    <property type="entry name" value="ABC_TRANSPORTER_2"/>
    <property type="match status" value="1"/>
</dbReference>
<dbReference type="GO" id="GO:0005524">
    <property type="term" value="F:ATP binding"/>
    <property type="evidence" value="ECO:0007669"/>
    <property type="project" value="UniProtKB-KW"/>
</dbReference>
<dbReference type="GO" id="GO:0016887">
    <property type="term" value="F:ATP hydrolysis activity"/>
    <property type="evidence" value="ECO:0007669"/>
    <property type="project" value="InterPro"/>
</dbReference>
<dbReference type="InterPro" id="IPR003439">
    <property type="entry name" value="ABC_transporter-like_ATP-bd"/>
</dbReference>
<feature type="transmembrane region" description="Helical" evidence="10">
    <location>
        <begin position="329"/>
        <end position="350"/>
    </location>
</feature>
<feature type="domain" description="ABC transporter" evidence="11">
    <location>
        <begin position="1"/>
        <end position="238"/>
    </location>
</feature>
<feature type="transmembrane region" description="Helical" evidence="10">
    <location>
        <begin position="552"/>
        <end position="575"/>
    </location>
</feature>
<feature type="transmembrane region" description="Helical" evidence="10">
    <location>
        <begin position="475"/>
        <end position="494"/>
    </location>
</feature>
<keyword evidence="8 10" id="KW-1133">Transmembrane helix</keyword>
<organism evidence="12">
    <name type="scientific">Sesamum calycinum</name>
    <dbReference type="NCBI Taxonomy" id="2727403"/>
    <lineage>
        <taxon>Eukaryota</taxon>
        <taxon>Viridiplantae</taxon>
        <taxon>Streptophyta</taxon>
        <taxon>Embryophyta</taxon>
        <taxon>Tracheophyta</taxon>
        <taxon>Spermatophyta</taxon>
        <taxon>Magnoliopsida</taxon>
        <taxon>eudicotyledons</taxon>
        <taxon>Gunneridae</taxon>
        <taxon>Pentapetalae</taxon>
        <taxon>asterids</taxon>
        <taxon>lamiids</taxon>
        <taxon>Lamiales</taxon>
        <taxon>Pedaliaceae</taxon>
        <taxon>Sesamum</taxon>
    </lineage>
</organism>
<keyword evidence="4 10" id="KW-0812">Transmembrane</keyword>
<keyword evidence="6" id="KW-0547">Nucleotide-binding</keyword>
<comment type="caution">
    <text evidence="12">The sequence shown here is derived from an EMBL/GenBank/DDBJ whole genome shotgun (WGS) entry which is preliminary data.</text>
</comment>
<name>A0AAW2NGM3_9LAMI</name>
<gene>
    <name evidence="12" type="ORF">Scaly_1868300</name>
</gene>